<dbReference type="STRING" id="1165094.RINTHH_16080"/>
<dbReference type="Pfam" id="PF13649">
    <property type="entry name" value="Methyltransf_25"/>
    <property type="match status" value="1"/>
</dbReference>
<dbReference type="PANTHER" id="PTHR42912:SF68">
    <property type="entry name" value="METHYLTRANSFERASE TYPE 11 DOMAIN-CONTAINING PROTEIN"/>
    <property type="match status" value="1"/>
</dbReference>
<dbReference type="AlphaFoldDB" id="M1X0Y0"/>
<reference evidence="3" key="2">
    <citation type="submission" date="2016-01" db="EMBL/GenBank/DDBJ databases">
        <title>Diatom-associated endosymboitic cyanobacterium lacks core nitrogen metabolism enzymes.</title>
        <authorList>
            <person name="Hilton J.A."/>
            <person name="Foster R.A."/>
            <person name="Tripp H.J."/>
            <person name="Carter B.J."/>
            <person name="Zehr J.P."/>
            <person name="Villareal T.A."/>
        </authorList>
    </citation>
    <scope>NUCLEOTIDE SEQUENCE [LARGE SCALE GENOMIC DNA]</scope>
    <source>
        <strain evidence="3">HH01</strain>
    </source>
</reference>
<accession>M1X0Y0</accession>
<name>M1X0Y0_9NOST</name>
<protein>
    <recommendedName>
        <fullName evidence="1">Methyltransferase domain-containing protein</fullName>
    </recommendedName>
</protein>
<organism evidence="2 3">
    <name type="scientific">Richelia intracellularis HH01</name>
    <dbReference type="NCBI Taxonomy" id="1165094"/>
    <lineage>
        <taxon>Bacteria</taxon>
        <taxon>Bacillati</taxon>
        <taxon>Cyanobacteriota</taxon>
        <taxon>Cyanophyceae</taxon>
        <taxon>Nostocales</taxon>
        <taxon>Nostocaceae</taxon>
        <taxon>Richelia</taxon>
    </lineage>
</organism>
<evidence type="ECO:0000313" key="2">
    <source>
        <dbReference type="EMBL" id="CCH67763.1"/>
    </source>
</evidence>
<dbReference type="InterPro" id="IPR041698">
    <property type="entry name" value="Methyltransf_25"/>
</dbReference>
<dbReference type="RefSeq" id="WP_008234722.1">
    <property type="nucleotide sequence ID" value="NZ_CAIY01000056.1"/>
</dbReference>
<dbReference type="SUPFAM" id="SSF53335">
    <property type="entry name" value="S-adenosyl-L-methionine-dependent methyltransferases"/>
    <property type="match status" value="1"/>
</dbReference>
<dbReference type="OrthoDB" id="505670at2"/>
<dbReference type="InterPro" id="IPR050508">
    <property type="entry name" value="Methyltransf_Superfamily"/>
</dbReference>
<feature type="domain" description="Methyltransferase" evidence="1">
    <location>
        <begin position="140"/>
        <end position="236"/>
    </location>
</feature>
<comment type="caution">
    <text evidence="2">The sequence shown here is derived from an EMBL/GenBank/DDBJ whole genome shotgun (WGS) entry which is preliminary data.</text>
</comment>
<sequence>MTTLKKTSGITSQLVSSILAIKPLANFAKYQARKMIIKHAEKIGLPWTKEVEKLKERSWEEDFVKVNDPHVYYPNYYLKSSFHAYEKSNLCWEAALEVEFAAIAVHSRIWKEAGIKGDAKLRQGYHDIIKAQMHEPPRNIIDIGCGVGTSTFALHMTYPQAEITGLDLSPYFLAVAHHRAQQCKGSINWVHAAAESTGLANNTFDLVSMFLICHELPQSATRYIYAEARRLLRPGGYLTIMDMNPQAEAYRKMPPYILTLLKSTEPYIDEYFTLDITKALTEAGFNTTIIPSSPRHRTIIAKVCD</sequence>
<dbReference type="Gene3D" id="3.40.50.150">
    <property type="entry name" value="Vaccinia Virus protein VP39"/>
    <property type="match status" value="1"/>
</dbReference>
<gene>
    <name evidence="2" type="ORF">RINTHH_16080</name>
</gene>
<dbReference type="PANTHER" id="PTHR42912">
    <property type="entry name" value="METHYLTRANSFERASE"/>
    <property type="match status" value="1"/>
</dbReference>
<reference evidence="2 3" key="1">
    <citation type="submission" date="2012-05" db="EMBL/GenBank/DDBJ databases">
        <authorList>
            <person name="Hilton J."/>
        </authorList>
    </citation>
    <scope>NUCLEOTIDE SEQUENCE [LARGE SCALE GENOMIC DNA]</scope>
    <source>
        <strain evidence="2 3">HH01</strain>
    </source>
</reference>
<proteinExistence type="predicted"/>
<dbReference type="InterPro" id="IPR029063">
    <property type="entry name" value="SAM-dependent_MTases_sf"/>
</dbReference>
<dbReference type="EMBL" id="CAIY01000056">
    <property type="protein sequence ID" value="CCH67763.1"/>
    <property type="molecule type" value="Genomic_DNA"/>
</dbReference>
<dbReference type="GO" id="GO:0008168">
    <property type="term" value="F:methyltransferase activity"/>
    <property type="evidence" value="ECO:0007669"/>
    <property type="project" value="TreeGrafter"/>
</dbReference>
<dbReference type="CDD" id="cd02440">
    <property type="entry name" value="AdoMet_MTases"/>
    <property type="match status" value="1"/>
</dbReference>
<evidence type="ECO:0000313" key="3">
    <source>
        <dbReference type="Proteomes" id="UP000053051"/>
    </source>
</evidence>
<keyword evidence="3" id="KW-1185">Reference proteome</keyword>
<dbReference type="Proteomes" id="UP000053051">
    <property type="component" value="Unassembled WGS sequence"/>
</dbReference>
<evidence type="ECO:0000259" key="1">
    <source>
        <dbReference type="Pfam" id="PF13649"/>
    </source>
</evidence>